<evidence type="ECO:0000256" key="8">
    <source>
        <dbReference type="ARBA" id="ARBA00023163"/>
    </source>
</evidence>
<feature type="coiled-coil region" evidence="10">
    <location>
        <begin position="439"/>
        <end position="466"/>
    </location>
</feature>
<evidence type="ECO:0000256" key="7">
    <source>
        <dbReference type="ARBA" id="ARBA00023015"/>
    </source>
</evidence>
<dbReference type="EMBL" id="JABFOF010000008">
    <property type="protein sequence ID" value="KAG2384523.1"/>
    <property type="molecule type" value="Genomic_DNA"/>
</dbReference>
<evidence type="ECO:0000256" key="9">
    <source>
        <dbReference type="ARBA" id="ARBA00023242"/>
    </source>
</evidence>
<dbReference type="GO" id="GO:0006355">
    <property type="term" value="P:regulation of DNA-templated transcription"/>
    <property type="evidence" value="ECO:0007669"/>
    <property type="project" value="InterPro"/>
</dbReference>
<keyword evidence="5" id="KW-0597">Phosphoprotein</keyword>
<evidence type="ECO:0000259" key="11">
    <source>
        <dbReference type="PROSITE" id="PS50827"/>
    </source>
</evidence>
<evidence type="ECO:0000256" key="1">
    <source>
        <dbReference type="ARBA" id="ARBA00004123"/>
    </source>
</evidence>
<dbReference type="PANTHER" id="PTHR31169:SF8">
    <property type="entry name" value="ZINC-FINGER DOMAIN OF MONOAMINE-OXIDASE A REPRESSOR R1 PROTEIN"/>
    <property type="match status" value="1"/>
</dbReference>
<evidence type="ECO:0000313" key="12">
    <source>
        <dbReference type="EMBL" id="KAG2384523.1"/>
    </source>
</evidence>
<reference evidence="12 13" key="1">
    <citation type="submission" date="2020-05" db="EMBL/GenBank/DDBJ databases">
        <title>Vigna angularis (adzuki bean) Var. LongXiaoDou No. 4 denovo assembly.</title>
        <authorList>
            <person name="Xiang H."/>
        </authorList>
    </citation>
    <scope>NUCLEOTIDE SEQUENCE [LARGE SCALE GENOMIC DNA]</scope>
    <source>
        <tissue evidence="12">Leaf</tissue>
    </source>
</reference>
<dbReference type="Proteomes" id="UP000743370">
    <property type="component" value="Unassembled WGS sequence"/>
</dbReference>
<keyword evidence="8" id="KW-0804">Transcription</keyword>
<evidence type="ECO:0000256" key="4">
    <source>
        <dbReference type="ARBA" id="ARBA00022499"/>
    </source>
</evidence>
<keyword evidence="6" id="KW-0832">Ubl conjugation</keyword>
<dbReference type="InterPro" id="IPR018501">
    <property type="entry name" value="DDT_dom"/>
</dbReference>
<feature type="domain" description="DDT" evidence="11">
    <location>
        <begin position="292"/>
        <end position="356"/>
    </location>
</feature>
<comment type="caution">
    <text evidence="12">The sequence shown here is derived from an EMBL/GenBank/DDBJ whole genome shotgun (WGS) entry which is preliminary data.</text>
</comment>
<dbReference type="InterPro" id="IPR018866">
    <property type="entry name" value="Znf-4CXXC_R1"/>
</dbReference>
<keyword evidence="7" id="KW-0805">Transcription regulation</keyword>
<keyword evidence="4" id="KW-1017">Isopeptide bond</keyword>
<name>A0A8T0JZ00_PHAAN</name>
<keyword evidence="10" id="KW-0175">Coiled coil</keyword>
<dbReference type="SMART" id="SM00571">
    <property type="entry name" value="DDT"/>
    <property type="match status" value="1"/>
</dbReference>
<dbReference type="InterPro" id="IPR040221">
    <property type="entry name" value="CDCA7/CDA7L"/>
</dbReference>
<dbReference type="GO" id="GO:0005634">
    <property type="term" value="C:nucleus"/>
    <property type="evidence" value="ECO:0007669"/>
    <property type="project" value="UniProtKB-SubCell"/>
</dbReference>
<proteinExistence type="predicted"/>
<dbReference type="PANTHER" id="PTHR31169">
    <property type="entry name" value="OS05G0300700 PROTEIN"/>
    <property type="match status" value="1"/>
</dbReference>
<evidence type="ECO:0000256" key="3">
    <source>
        <dbReference type="ARBA" id="ARBA00022490"/>
    </source>
</evidence>
<comment type="subcellular location">
    <subcellularLocation>
        <location evidence="2">Cytoplasm</location>
    </subcellularLocation>
    <subcellularLocation>
        <location evidence="1">Nucleus</location>
    </subcellularLocation>
</comment>
<evidence type="ECO:0000256" key="2">
    <source>
        <dbReference type="ARBA" id="ARBA00004496"/>
    </source>
</evidence>
<dbReference type="GO" id="GO:0005737">
    <property type="term" value="C:cytoplasm"/>
    <property type="evidence" value="ECO:0007669"/>
    <property type="project" value="UniProtKB-SubCell"/>
</dbReference>
<keyword evidence="3" id="KW-0963">Cytoplasm</keyword>
<dbReference type="PROSITE" id="PS50827">
    <property type="entry name" value="DDT"/>
    <property type="match status" value="1"/>
</dbReference>
<keyword evidence="9" id="KW-0539">Nucleus</keyword>
<organism evidence="12 13">
    <name type="scientific">Phaseolus angularis</name>
    <name type="common">Azuki bean</name>
    <name type="synonym">Vigna angularis</name>
    <dbReference type="NCBI Taxonomy" id="3914"/>
    <lineage>
        <taxon>Eukaryota</taxon>
        <taxon>Viridiplantae</taxon>
        <taxon>Streptophyta</taxon>
        <taxon>Embryophyta</taxon>
        <taxon>Tracheophyta</taxon>
        <taxon>Spermatophyta</taxon>
        <taxon>Magnoliopsida</taxon>
        <taxon>eudicotyledons</taxon>
        <taxon>Gunneridae</taxon>
        <taxon>Pentapetalae</taxon>
        <taxon>rosids</taxon>
        <taxon>fabids</taxon>
        <taxon>Fabales</taxon>
        <taxon>Fabaceae</taxon>
        <taxon>Papilionoideae</taxon>
        <taxon>50 kb inversion clade</taxon>
        <taxon>NPAAA clade</taxon>
        <taxon>indigoferoid/millettioid clade</taxon>
        <taxon>Phaseoleae</taxon>
        <taxon>Vigna</taxon>
    </lineage>
</organism>
<protein>
    <recommendedName>
        <fullName evidence="11">DDT domain-containing protein</fullName>
    </recommendedName>
</protein>
<gene>
    <name evidence="12" type="ORF">HKW66_Vig0147130</name>
</gene>
<sequence>MEMSSIWMRHENKYSYMTIERRKDTLKIPNQPSFLCYSLQLSIQRENSFLLLKMDVRLSSAQTKNSEDVVASPPLQIGGTGKSCHQCRQKKENFAATCKNLKKGKNCPIKYCHKCLLTSIAKIYMKIWEQWKGIEELKVAGIPHEILYLVRTGYGENAEEVAQLANWTCPKCRGICNCSLCQKRRGEQPTGPLYRSAKESGFKSVAEMLAMKKNLETSNPLNEGNLIKETEVFLSGELGNENFSDANVTVVCTKDDGGENFGMNLESKAIAEEILLPPGMELKEIFGIQLPPKEVGNALQILEFCRVFGKALDLKEGEAKTIFKELISEESMDEHNSSLIQFHIRLLELIVSNSKKESPSFSTKNETNSWLKHLEDLIMQSYHLNDFPVDWFQEGIRGYYKLDLCKKFKLMTLLCDEALNTQKLRSYIQDENSRHAKVVKETKLKIAAAKEKIKCLAQKLQNENAKVSSIPGEEHDAHIKIRTEVDEAHIEMLRLKSTDMKIQDETATLPEENWFVYGLPEKDEIDKYISSRAKRLKSLNSQKSL</sequence>
<evidence type="ECO:0000313" key="13">
    <source>
        <dbReference type="Proteomes" id="UP000743370"/>
    </source>
</evidence>
<accession>A0A8T0JZ00</accession>
<dbReference type="Pfam" id="PF10497">
    <property type="entry name" value="zf-4CXXC_R1"/>
    <property type="match status" value="2"/>
</dbReference>
<evidence type="ECO:0000256" key="6">
    <source>
        <dbReference type="ARBA" id="ARBA00022843"/>
    </source>
</evidence>
<evidence type="ECO:0000256" key="10">
    <source>
        <dbReference type="SAM" id="Coils"/>
    </source>
</evidence>
<dbReference type="AlphaFoldDB" id="A0A8T0JZ00"/>
<evidence type="ECO:0000256" key="5">
    <source>
        <dbReference type="ARBA" id="ARBA00022553"/>
    </source>
</evidence>